<dbReference type="RefSeq" id="WP_007820637.1">
    <property type="nucleotide sequence ID" value="NZ_JAVRER010000019.1"/>
</dbReference>
<evidence type="ECO:0000256" key="1">
    <source>
        <dbReference type="ARBA" id="ARBA00004651"/>
    </source>
</evidence>
<keyword evidence="5 6" id="KW-0472">Membrane</keyword>
<feature type="transmembrane region" description="Helical" evidence="6">
    <location>
        <begin position="291"/>
        <end position="312"/>
    </location>
</feature>
<feature type="transmembrane region" description="Helical" evidence="6">
    <location>
        <begin position="264"/>
        <end position="282"/>
    </location>
</feature>
<evidence type="ECO:0000256" key="4">
    <source>
        <dbReference type="ARBA" id="ARBA00022989"/>
    </source>
</evidence>
<reference evidence="9" key="2">
    <citation type="submission" date="2024-03" db="EMBL/GenBank/DDBJ databases">
        <title>30 novel species of actinomycetes from the DSMZ collection.</title>
        <authorList>
            <person name="Nouioui I."/>
        </authorList>
    </citation>
    <scope>NUCLEOTIDE SEQUENCE</scope>
    <source>
        <strain evidence="8 11">DSM 41979</strain>
        <strain evidence="9">DSM 41982</strain>
    </source>
</reference>
<evidence type="ECO:0000313" key="11">
    <source>
        <dbReference type="Proteomes" id="UP001183610"/>
    </source>
</evidence>
<dbReference type="InterPro" id="IPR011701">
    <property type="entry name" value="MFS"/>
</dbReference>
<comment type="caution">
    <text evidence="9">The sequence shown here is derived from an EMBL/GenBank/DDBJ whole genome shotgun (WGS) entry which is preliminary data.</text>
</comment>
<organism evidence="9 10">
    <name type="scientific">Streptomyces evansiae</name>
    <dbReference type="NCBI Taxonomy" id="3075535"/>
    <lineage>
        <taxon>Bacteria</taxon>
        <taxon>Bacillati</taxon>
        <taxon>Actinomycetota</taxon>
        <taxon>Actinomycetes</taxon>
        <taxon>Kitasatosporales</taxon>
        <taxon>Streptomycetaceae</taxon>
        <taxon>Streptomyces</taxon>
    </lineage>
</organism>
<feature type="transmembrane region" description="Helical" evidence="6">
    <location>
        <begin position="177"/>
        <end position="196"/>
    </location>
</feature>
<keyword evidence="4 6" id="KW-1133">Transmembrane helix</keyword>
<feature type="transmembrane region" description="Helical" evidence="6">
    <location>
        <begin position="20"/>
        <end position="45"/>
    </location>
</feature>
<feature type="transmembrane region" description="Helical" evidence="6">
    <location>
        <begin position="110"/>
        <end position="133"/>
    </location>
</feature>
<feature type="transmembrane region" description="Helical" evidence="6">
    <location>
        <begin position="51"/>
        <end position="70"/>
    </location>
</feature>
<dbReference type="SUPFAM" id="SSF103473">
    <property type="entry name" value="MFS general substrate transporter"/>
    <property type="match status" value="1"/>
</dbReference>
<keyword evidence="11" id="KW-1185">Reference proteome</keyword>
<protein>
    <submittedName>
        <fullName evidence="9">MFS transporter</fullName>
    </submittedName>
</protein>
<dbReference type="Pfam" id="PF07690">
    <property type="entry name" value="MFS_1"/>
    <property type="match status" value="1"/>
</dbReference>
<feature type="transmembrane region" description="Helical" evidence="6">
    <location>
        <begin position="233"/>
        <end position="252"/>
    </location>
</feature>
<dbReference type="AlphaFoldDB" id="A0ABD5E5E6"/>
<dbReference type="EMBL" id="JAVRET010000145">
    <property type="protein sequence ID" value="MDT0413504.1"/>
    <property type="molecule type" value="Genomic_DNA"/>
</dbReference>
<reference evidence="10" key="1">
    <citation type="submission" date="2023-07" db="EMBL/GenBank/DDBJ databases">
        <title>30 novel species of actinomycetes from the DSMZ collection.</title>
        <authorList>
            <person name="Nouioui I."/>
        </authorList>
    </citation>
    <scope>NUCLEOTIDE SEQUENCE [LARGE SCALE GENOMIC DNA]</scope>
    <source>
        <strain evidence="10">DSM 41982</strain>
    </source>
</reference>
<dbReference type="PANTHER" id="PTHR23513">
    <property type="entry name" value="INTEGRAL MEMBRANE EFFLUX PROTEIN-RELATED"/>
    <property type="match status" value="1"/>
</dbReference>
<accession>A0ABD5E5E6</accession>
<gene>
    <name evidence="9" type="ORF">RM574_14245</name>
    <name evidence="8" type="ORF">RM698_31275</name>
</gene>
<evidence type="ECO:0000259" key="7">
    <source>
        <dbReference type="PROSITE" id="PS50850"/>
    </source>
</evidence>
<evidence type="ECO:0000256" key="5">
    <source>
        <dbReference type="ARBA" id="ARBA00023136"/>
    </source>
</evidence>
<dbReference type="PROSITE" id="PS50850">
    <property type="entry name" value="MFS"/>
    <property type="match status" value="1"/>
</dbReference>
<keyword evidence="3 6" id="KW-0812">Transmembrane</keyword>
<dbReference type="Proteomes" id="UP001183607">
    <property type="component" value="Unassembled WGS sequence"/>
</dbReference>
<feature type="transmembrane region" description="Helical" evidence="6">
    <location>
        <begin position="318"/>
        <end position="339"/>
    </location>
</feature>
<comment type="subcellular location">
    <subcellularLocation>
        <location evidence="1">Cell membrane</location>
        <topology evidence="1">Multi-pass membrane protein</topology>
    </subcellularLocation>
</comment>
<dbReference type="EMBL" id="JAVRER010000019">
    <property type="protein sequence ID" value="MDT0416650.1"/>
    <property type="molecule type" value="Genomic_DNA"/>
</dbReference>
<evidence type="ECO:0000256" key="2">
    <source>
        <dbReference type="ARBA" id="ARBA00022475"/>
    </source>
</evidence>
<feature type="transmembrane region" description="Helical" evidence="6">
    <location>
        <begin position="82"/>
        <end position="104"/>
    </location>
</feature>
<feature type="transmembrane region" description="Helical" evidence="6">
    <location>
        <begin position="351"/>
        <end position="373"/>
    </location>
</feature>
<dbReference type="GO" id="GO:0005886">
    <property type="term" value="C:plasma membrane"/>
    <property type="evidence" value="ECO:0007669"/>
    <property type="project" value="UniProtKB-SubCell"/>
</dbReference>
<dbReference type="Proteomes" id="UP001183610">
    <property type="component" value="Unassembled WGS sequence"/>
</dbReference>
<dbReference type="CDD" id="cd06173">
    <property type="entry name" value="MFS_MefA_like"/>
    <property type="match status" value="1"/>
</dbReference>
<evidence type="ECO:0000313" key="9">
    <source>
        <dbReference type="EMBL" id="MDT0416650.1"/>
    </source>
</evidence>
<dbReference type="PANTHER" id="PTHR23513:SF6">
    <property type="entry name" value="MAJOR FACILITATOR SUPERFAMILY ASSOCIATED DOMAIN-CONTAINING PROTEIN"/>
    <property type="match status" value="1"/>
</dbReference>
<name>A0ABD5E5E6_9ACTN</name>
<keyword evidence="2" id="KW-1003">Cell membrane</keyword>
<evidence type="ECO:0000313" key="10">
    <source>
        <dbReference type="Proteomes" id="UP001183607"/>
    </source>
</evidence>
<evidence type="ECO:0000313" key="8">
    <source>
        <dbReference type="EMBL" id="MDT0413504.1"/>
    </source>
</evidence>
<sequence>MPDAAPATELPLRANRAFHLLWSGSALSVLGLEVADVVWPLVILAVTGSPASAGVFSAVQLCTALVLGLPAGELADRVDRRLLMMAVEGVRAVSVGSVAVALLLDELSLTHLLVVAVVIGAARPVSATCRMLMVRAVVPRSQLTTALTTEEVRNNAASLVGPALGGALYGASRALPFGVMVAAFVLSALCVLLVRLRPGESATPPRREEGPRLRQLTKGLAVLWSSPDLRGTTLFTAAMNTATAPLVLIVAVHLTAQKASSGEIGIAVAGLAVGGLIGSALIKPLRRFSPALLMFSQLLVLAGLLCLMGLPIGPWWTGLLLVVIMLGVPTMRILADLVIFRQVPDEQRGRVMSAAGTLWGLGAAAGTLAAGLALDFFSARATLLAIAGALALVFLAGLFSPAFRGIRWPSDVD</sequence>
<dbReference type="Gene3D" id="1.20.1250.20">
    <property type="entry name" value="MFS general substrate transporter like domains"/>
    <property type="match status" value="1"/>
</dbReference>
<dbReference type="InterPro" id="IPR036259">
    <property type="entry name" value="MFS_trans_sf"/>
</dbReference>
<feature type="domain" description="Major facilitator superfamily (MFS) profile" evidence="7">
    <location>
        <begin position="17"/>
        <end position="404"/>
    </location>
</feature>
<feature type="transmembrane region" description="Helical" evidence="6">
    <location>
        <begin position="379"/>
        <end position="399"/>
    </location>
</feature>
<proteinExistence type="predicted"/>
<evidence type="ECO:0000256" key="3">
    <source>
        <dbReference type="ARBA" id="ARBA00022692"/>
    </source>
</evidence>
<evidence type="ECO:0000256" key="6">
    <source>
        <dbReference type="SAM" id="Phobius"/>
    </source>
</evidence>
<dbReference type="InterPro" id="IPR020846">
    <property type="entry name" value="MFS_dom"/>
</dbReference>